<proteinExistence type="predicted"/>
<sequence>MASVIDQIDLYLETLSDSKKDEFLKGLYSIYISPSYLENRTSFDYCGFRINATIFRPIAYKYVQLHPESPEIEEKYFQVKRAEAIKFLHIDVTEYEHQFNRFLNGETLTSAEKGKAEKFANQYATSKESRQYRQVKASMKAPVVKNTKAAIAYRKFCECGYTDDFFALCKDLKVSRAKLVILPLQYIETELKGAEKEEAIKKNLHTMRQFIEQLQQVEHDKKVQDAKTLLEGVLATDAHDISALCKQLSISSEEIEKALDCLKDENHSDVQELLSQVASKYQMENILLSSRIKKVARIVKADAEKGFPNSCYRMLEYALYIGQPTGETLYEAKKIMPEEEYRPFSKMVRLYDQYKQFSCLYHVGMVFQEKRFHQEQDGSFTDSVHQLNDEEKQSILDFFKRHDIPFNYALYSVASKRIKDGSFDPNGDLTLDGKIFPSPTEKVNQKNFD</sequence>
<dbReference type="Proteomes" id="UP000886725">
    <property type="component" value="Unassembled WGS sequence"/>
</dbReference>
<dbReference type="AlphaFoldDB" id="A0A9D0YZK8"/>
<protein>
    <submittedName>
        <fullName evidence="1">Uncharacterized protein</fullName>
    </submittedName>
</protein>
<comment type="caution">
    <text evidence="1">The sequence shown here is derived from an EMBL/GenBank/DDBJ whole genome shotgun (WGS) entry which is preliminary data.</text>
</comment>
<reference evidence="1" key="1">
    <citation type="submission" date="2020-10" db="EMBL/GenBank/DDBJ databases">
        <authorList>
            <person name="Gilroy R."/>
        </authorList>
    </citation>
    <scope>NUCLEOTIDE SEQUENCE</scope>
    <source>
        <strain evidence="1">CHK165-10780</strain>
    </source>
</reference>
<accession>A0A9D0YZK8</accession>
<dbReference type="EMBL" id="DVFU01000093">
    <property type="protein sequence ID" value="HIQ65027.1"/>
    <property type="molecule type" value="Genomic_DNA"/>
</dbReference>
<gene>
    <name evidence="1" type="ORF">IAC85_04735</name>
</gene>
<evidence type="ECO:0000313" key="1">
    <source>
        <dbReference type="EMBL" id="HIQ65027.1"/>
    </source>
</evidence>
<evidence type="ECO:0000313" key="2">
    <source>
        <dbReference type="Proteomes" id="UP000886725"/>
    </source>
</evidence>
<organism evidence="1 2">
    <name type="scientific">Candidatus Faecenecus gallistercoris</name>
    <dbReference type="NCBI Taxonomy" id="2840793"/>
    <lineage>
        <taxon>Bacteria</taxon>
        <taxon>Bacillati</taxon>
        <taxon>Bacillota</taxon>
        <taxon>Bacillota incertae sedis</taxon>
        <taxon>Candidatus Faecenecus</taxon>
    </lineage>
</organism>
<reference evidence="1" key="2">
    <citation type="journal article" date="2021" name="PeerJ">
        <title>Extensive microbial diversity within the chicken gut microbiome revealed by metagenomics and culture.</title>
        <authorList>
            <person name="Gilroy R."/>
            <person name="Ravi A."/>
            <person name="Getino M."/>
            <person name="Pursley I."/>
            <person name="Horton D.L."/>
            <person name="Alikhan N.F."/>
            <person name="Baker D."/>
            <person name="Gharbi K."/>
            <person name="Hall N."/>
            <person name="Watson M."/>
            <person name="Adriaenssens E.M."/>
            <person name="Foster-Nyarko E."/>
            <person name="Jarju S."/>
            <person name="Secka A."/>
            <person name="Antonio M."/>
            <person name="Oren A."/>
            <person name="Chaudhuri R.R."/>
            <person name="La Ragione R."/>
            <person name="Hildebrand F."/>
            <person name="Pallen M.J."/>
        </authorList>
    </citation>
    <scope>NUCLEOTIDE SEQUENCE</scope>
    <source>
        <strain evidence="1">CHK165-10780</strain>
    </source>
</reference>
<name>A0A9D0YZK8_9FIRM</name>